<dbReference type="Proteomes" id="UP001164733">
    <property type="component" value="Plasmid pCF009-a"/>
</dbReference>
<gene>
    <name evidence="1" type="ORF">LL038_24745</name>
</gene>
<reference evidence="1" key="1">
    <citation type="submission" date="2021-11" db="EMBL/GenBank/DDBJ databases">
        <title>Clostridia strains as spoilage organisms.</title>
        <authorList>
            <person name="Wambui J."/>
            <person name="Stevens M.J.A."/>
            <person name="Stephan R."/>
        </authorList>
    </citation>
    <scope>NUCLEOTIDE SEQUENCE</scope>
    <source>
        <strain evidence="1">CF009</strain>
        <plasmid evidence="1">pCF009-a</plasmid>
    </source>
</reference>
<evidence type="ECO:0000313" key="1">
    <source>
        <dbReference type="EMBL" id="WAG63239.1"/>
    </source>
</evidence>
<dbReference type="AlphaFoldDB" id="A0AA47EN06"/>
<accession>A0AA47EN06</accession>
<keyword evidence="1" id="KW-0614">Plasmid</keyword>
<sequence>MLTEIPIKELPTKNIKEVESTCKASRIPFLKTEDLSEVSDIISANCYLEVIVYILYFMNIEGYPINISLPETIKLENLSSLPFICNVNRIFSYQRAIVDDNSIVTEIQVKDLRPQTIKFVEELVNLNRIDPIFKMLFKSQQSDLHINSNSSNNVRAYIINKETKNLENELISNIQKYLLWECINNNGIYGIPISGLSIYDFENKCFQDFIRFFGETYVVGSGEPWKSTHLIISKPEENSLTPLLESKLRFSLV</sequence>
<dbReference type="EMBL" id="CP086240">
    <property type="protein sequence ID" value="WAG63239.1"/>
    <property type="molecule type" value="Genomic_DNA"/>
</dbReference>
<evidence type="ECO:0000313" key="2">
    <source>
        <dbReference type="Proteomes" id="UP001164733"/>
    </source>
</evidence>
<organism evidence="1 2">
    <name type="scientific">Clostridium estertheticum</name>
    <dbReference type="NCBI Taxonomy" id="238834"/>
    <lineage>
        <taxon>Bacteria</taxon>
        <taxon>Bacillati</taxon>
        <taxon>Bacillota</taxon>
        <taxon>Clostridia</taxon>
        <taxon>Eubacteriales</taxon>
        <taxon>Clostridiaceae</taxon>
        <taxon>Clostridium</taxon>
    </lineage>
</organism>
<proteinExistence type="predicted"/>
<geneLocation type="plasmid" evidence="1 2">
    <name>pCF009-a</name>
</geneLocation>
<name>A0AA47EN06_9CLOT</name>
<protein>
    <submittedName>
        <fullName evidence="1">Uncharacterized protein</fullName>
    </submittedName>
</protein>
<dbReference type="RefSeq" id="WP_216126737.1">
    <property type="nucleotide sequence ID" value="NZ_CP086240.1"/>
</dbReference>